<dbReference type="EMBL" id="ML994716">
    <property type="protein sequence ID" value="KAF2176070.1"/>
    <property type="molecule type" value="Genomic_DNA"/>
</dbReference>
<dbReference type="OrthoDB" id="3900875at2759"/>
<proteinExistence type="predicted"/>
<organism evidence="1 2">
    <name type="scientific">Zopfia rhizophila CBS 207.26</name>
    <dbReference type="NCBI Taxonomy" id="1314779"/>
    <lineage>
        <taxon>Eukaryota</taxon>
        <taxon>Fungi</taxon>
        <taxon>Dikarya</taxon>
        <taxon>Ascomycota</taxon>
        <taxon>Pezizomycotina</taxon>
        <taxon>Dothideomycetes</taxon>
        <taxon>Dothideomycetes incertae sedis</taxon>
        <taxon>Zopfiaceae</taxon>
        <taxon>Zopfia</taxon>
    </lineage>
</organism>
<dbReference type="Proteomes" id="UP000800200">
    <property type="component" value="Unassembled WGS sequence"/>
</dbReference>
<accession>A0A6A6DDL2</accession>
<evidence type="ECO:0000313" key="2">
    <source>
        <dbReference type="Proteomes" id="UP000800200"/>
    </source>
</evidence>
<sequence length="274" mass="30528">MLGAYILYNINKQLYMLRGSAQDFSGIPIIIFLEDFHHAKKFTTIVILKKQICAAADLRLQQLLTRVRRIPWESGITNGQPTEEEAFMILSYGDDSSILIPAVFMFVPGIPVVNGASYTALDVVVDKAHPGHLISTDTILHLGPPAGVLLTGELMKDLHLVDMPPGTILLTPISVKMECQRRQPWQRTDVSCRGLPCTAAFACTDYKVQGRTLERVALELRGTRMTNIDGRAGIMLLLKARERDIIGNTIPENMVMAEKRLEELSEVTIREVES</sequence>
<dbReference type="AlphaFoldDB" id="A0A6A6DDL2"/>
<protein>
    <submittedName>
        <fullName evidence="1">Uncharacterized protein</fullName>
    </submittedName>
</protein>
<gene>
    <name evidence="1" type="ORF">K469DRAFT_723381</name>
</gene>
<keyword evidence="2" id="KW-1185">Reference proteome</keyword>
<evidence type="ECO:0000313" key="1">
    <source>
        <dbReference type="EMBL" id="KAF2176070.1"/>
    </source>
</evidence>
<reference evidence="1" key="1">
    <citation type="journal article" date="2020" name="Stud. Mycol.">
        <title>101 Dothideomycetes genomes: a test case for predicting lifestyles and emergence of pathogens.</title>
        <authorList>
            <person name="Haridas S."/>
            <person name="Albert R."/>
            <person name="Binder M."/>
            <person name="Bloem J."/>
            <person name="Labutti K."/>
            <person name="Salamov A."/>
            <person name="Andreopoulos B."/>
            <person name="Baker S."/>
            <person name="Barry K."/>
            <person name="Bills G."/>
            <person name="Bluhm B."/>
            <person name="Cannon C."/>
            <person name="Castanera R."/>
            <person name="Culley D."/>
            <person name="Daum C."/>
            <person name="Ezra D."/>
            <person name="Gonzalez J."/>
            <person name="Henrissat B."/>
            <person name="Kuo A."/>
            <person name="Liang C."/>
            <person name="Lipzen A."/>
            <person name="Lutzoni F."/>
            <person name="Magnuson J."/>
            <person name="Mondo S."/>
            <person name="Nolan M."/>
            <person name="Ohm R."/>
            <person name="Pangilinan J."/>
            <person name="Park H.-J."/>
            <person name="Ramirez L."/>
            <person name="Alfaro M."/>
            <person name="Sun H."/>
            <person name="Tritt A."/>
            <person name="Yoshinaga Y."/>
            <person name="Zwiers L.-H."/>
            <person name="Turgeon B."/>
            <person name="Goodwin S."/>
            <person name="Spatafora J."/>
            <person name="Crous P."/>
            <person name="Grigoriev I."/>
        </authorList>
    </citation>
    <scope>NUCLEOTIDE SEQUENCE</scope>
    <source>
        <strain evidence="1">CBS 207.26</strain>
    </source>
</reference>
<name>A0A6A6DDL2_9PEZI</name>